<dbReference type="STRING" id="235909.GK1418"/>
<sequence length="54" mass="6646">MQEAAIFPYQSCTQPYLRLACKHDNFSNFPRHLLYRQRLRYILTLRMISQVRRT</sequence>
<reference evidence="1 2" key="1">
    <citation type="journal article" date="2004" name="Nucleic Acids Res.">
        <title>Thermoadaptation trait revealed by the genome sequence of thermophilic Geobacillus kaustophilus.</title>
        <authorList>
            <person name="Takami H."/>
            <person name="Takaki Y."/>
            <person name="Chee G.J."/>
            <person name="Nishi S."/>
            <person name="Shimamura S."/>
            <person name="Suzuki H."/>
            <person name="Matsui S."/>
            <person name="Uchiyama I."/>
        </authorList>
    </citation>
    <scope>NUCLEOTIDE SEQUENCE [LARGE SCALE GENOMIC DNA]</scope>
    <source>
        <strain evidence="1 2">HTA426</strain>
    </source>
</reference>
<keyword evidence="2" id="KW-1185">Reference proteome</keyword>
<protein>
    <submittedName>
        <fullName evidence="1">Uncharacterized protein</fullName>
    </submittedName>
</protein>
<evidence type="ECO:0000313" key="1">
    <source>
        <dbReference type="EMBL" id="BAD75703.1"/>
    </source>
</evidence>
<proteinExistence type="predicted"/>
<dbReference type="HOGENOM" id="CLU_3043824_0_0_9"/>
<dbReference type="EMBL" id="BA000043">
    <property type="protein sequence ID" value="BAD75703.1"/>
    <property type="molecule type" value="Genomic_DNA"/>
</dbReference>
<organism evidence="1 2">
    <name type="scientific">Geobacillus kaustophilus (strain HTA426)</name>
    <dbReference type="NCBI Taxonomy" id="235909"/>
    <lineage>
        <taxon>Bacteria</taxon>
        <taxon>Bacillati</taxon>
        <taxon>Bacillota</taxon>
        <taxon>Bacilli</taxon>
        <taxon>Bacillales</taxon>
        <taxon>Anoxybacillaceae</taxon>
        <taxon>Geobacillus</taxon>
        <taxon>Geobacillus thermoleovorans group</taxon>
    </lineage>
</organism>
<name>Q5L033_GEOKA</name>
<evidence type="ECO:0000313" key="2">
    <source>
        <dbReference type="Proteomes" id="UP000001172"/>
    </source>
</evidence>
<accession>Q5L033</accession>
<dbReference type="KEGG" id="gka:GK1418"/>
<gene>
    <name evidence="1" type="ordered locus">GK1418</name>
</gene>
<dbReference type="Proteomes" id="UP000001172">
    <property type="component" value="Chromosome"/>
</dbReference>
<dbReference type="AlphaFoldDB" id="Q5L033"/>